<name>A0ACC0WGT0_9STRA</name>
<gene>
    <name evidence="1" type="ORF">PsorP6_013320</name>
</gene>
<evidence type="ECO:0000313" key="1">
    <source>
        <dbReference type="EMBL" id="KAI9917954.1"/>
    </source>
</evidence>
<reference evidence="1 2" key="1">
    <citation type="journal article" date="2022" name="bioRxiv">
        <title>The genome of the oomycete Peronosclerospora sorghi, a cosmopolitan pathogen of maize and sorghum, is inflated with dispersed pseudogenes.</title>
        <authorList>
            <person name="Fletcher K."/>
            <person name="Martin F."/>
            <person name="Isakeit T."/>
            <person name="Cavanaugh K."/>
            <person name="Magill C."/>
            <person name="Michelmore R."/>
        </authorList>
    </citation>
    <scope>NUCLEOTIDE SEQUENCE [LARGE SCALE GENOMIC DNA]</scope>
    <source>
        <strain evidence="1">P6</strain>
    </source>
</reference>
<comment type="caution">
    <text evidence="1">The sequence shown here is derived from an EMBL/GenBank/DDBJ whole genome shotgun (WGS) entry which is preliminary data.</text>
</comment>
<protein>
    <submittedName>
        <fullName evidence="1">Uncharacterized protein</fullName>
    </submittedName>
</protein>
<dbReference type="Proteomes" id="UP001163321">
    <property type="component" value="Chromosome 13"/>
</dbReference>
<proteinExistence type="predicted"/>
<keyword evidence="2" id="KW-1185">Reference proteome</keyword>
<evidence type="ECO:0000313" key="2">
    <source>
        <dbReference type="Proteomes" id="UP001163321"/>
    </source>
</evidence>
<accession>A0ACC0WGT0</accession>
<sequence length="177" mass="19746">MLSCFTKAAELPPYEAIDRVVPHEGVAAAENELGVCYRDGLPSAAVTVDVIKAFDFFLRAAEHEWPLGQYHVALAYSTGTGTSVNATAARLWTTRAAQHDLPEVQHLLAHLVATGRRGKKDDKLARTWAARACRTQLTDLVMTPESSRSRSSSFVERRNKRMHEFYSIYVDKDARVL</sequence>
<organism evidence="1 2">
    <name type="scientific">Peronosclerospora sorghi</name>
    <dbReference type="NCBI Taxonomy" id="230839"/>
    <lineage>
        <taxon>Eukaryota</taxon>
        <taxon>Sar</taxon>
        <taxon>Stramenopiles</taxon>
        <taxon>Oomycota</taxon>
        <taxon>Peronosporomycetes</taxon>
        <taxon>Peronosporales</taxon>
        <taxon>Peronosporaceae</taxon>
        <taxon>Peronosclerospora</taxon>
    </lineage>
</organism>
<dbReference type="EMBL" id="CM047592">
    <property type="protein sequence ID" value="KAI9917954.1"/>
    <property type="molecule type" value="Genomic_DNA"/>
</dbReference>